<comment type="subcellular location">
    <subcellularLocation>
        <location evidence="1">Cell membrane</location>
        <topology evidence="1">Multi-pass membrane protein</topology>
    </subcellularLocation>
</comment>
<feature type="transmembrane region" description="Helical" evidence="6">
    <location>
        <begin position="107"/>
        <end position="129"/>
    </location>
</feature>
<keyword evidence="8" id="KW-1185">Reference proteome</keyword>
<proteinExistence type="predicted"/>
<dbReference type="NCBIfam" id="TIGR03408">
    <property type="entry name" value="urea_trans_UrtC"/>
    <property type="match status" value="1"/>
</dbReference>
<dbReference type="EMBL" id="BANC01000084">
    <property type="protein sequence ID" value="GAN81203.1"/>
    <property type="molecule type" value="Genomic_DNA"/>
</dbReference>
<name>A0A0D6PJ09_9PROT</name>
<keyword evidence="5 6" id="KW-0472">Membrane</keyword>
<evidence type="ECO:0000256" key="4">
    <source>
        <dbReference type="ARBA" id="ARBA00022989"/>
    </source>
</evidence>
<evidence type="ECO:0000313" key="7">
    <source>
        <dbReference type="EMBL" id="GAN81203.1"/>
    </source>
</evidence>
<dbReference type="RefSeq" id="WP_048879595.1">
    <property type="nucleotide sequence ID" value="NZ_BANC01000084.1"/>
</dbReference>
<gene>
    <name evidence="7" type="ORF">Aam_086_007</name>
</gene>
<reference evidence="7 8" key="1">
    <citation type="submission" date="2012-11" db="EMBL/GenBank/DDBJ databases">
        <title>Whole genome sequence of Acidocella aminolytica 101 = DSM 11237.</title>
        <authorList>
            <person name="Azuma Y."/>
            <person name="Higashiura N."/>
            <person name="Hirakawa H."/>
            <person name="Matsushita K."/>
        </authorList>
    </citation>
    <scope>NUCLEOTIDE SEQUENCE [LARGE SCALE GENOMIC DNA]</scope>
    <source>
        <strain evidence="8">101 / DSM 11237</strain>
    </source>
</reference>
<evidence type="ECO:0000256" key="2">
    <source>
        <dbReference type="ARBA" id="ARBA00022475"/>
    </source>
</evidence>
<feature type="transmembrane region" description="Helical" evidence="6">
    <location>
        <begin position="231"/>
        <end position="252"/>
    </location>
</feature>
<accession>A0A0D6PJ09</accession>
<dbReference type="InterPro" id="IPR043428">
    <property type="entry name" value="LivM-like"/>
</dbReference>
<dbReference type="Pfam" id="PF02653">
    <property type="entry name" value="BPD_transp_2"/>
    <property type="match status" value="1"/>
</dbReference>
<evidence type="ECO:0000256" key="3">
    <source>
        <dbReference type="ARBA" id="ARBA00022692"/>
    </source>
</evidence>
<feature type="transmembrane region" description="Helical" evidence="6">
    <location>
        <begin position="29"/>
        <end position="47"/>
    </location>
</feature>
<feature type="transmembrane region" description="Helical" evidence="6">
    <location>
        <begin position="185"/>
        <end position="205"/>
    </location>
</feature>
<keyword evidence="4 6" id="KW-1133">Transmembrane helix</keyword>
<dbReference type="STRING" id="1120923.SAMN02746095_03582"/>
<keyword evidence="3 6" id="KW-0812">Transmembrane</keyword>
<evidence type="ECO:0000256" key="1">
    <source>
        <dbReference type="ARBA" id="ARBA00004651"/>
    </source>
</evidence>
<sequence>MKPASLITILTLALGAAAPWLISSYELSLLGRFLAFSLVALGIMLTWGEGGILSLGQGVFFGLGGYALAMNLKLAGLNLANGDMPDFMQWSGVSALPGFWYPFANPWFSLVCVVLVPGIFAAAFSWLVFRRRIGGVYFALITQALALAFATLLVSEQAFTGGFNGLTDFSTFAGHDITSQGAARVIYLITFLLVVASYFFLRWLLGTRFGTMLRATRDGENRVRFLGHNPLPYKVVAFTLAGMLSGMGGALFTLHAGVISPALVGVVPSIEMVVWVAVGGRNVLWGAIAGTLLVNFAKDEISSALPSLWLYALGGLFILAVSFLPGGIAGLFTTPRMPRFFQRRRQEAAE</sequence>
<feature type="transmembrane region" description="Helical" evidence="6">
    <location>
        <begin position="272"/>
        <end position="296"/>
    </location>
</feature>
<feature type="transmembrane region" description="Helical" evidence="6">
    <location>
        <begin position="59"/>
        <end position="80"/>
    </location>
</feature>
<protein>
    <submittedName>
        <fullName evidence="7">ABC transporter urea/amino acid/sugar permease</fullName>
    </submittedName>
</protein>
<dbReference type="AlphaFoldDB" id="A0A0D6PJ09"/>
<dbReference type="InterPro" id="IPR001851">
    <property type="entry name" value="ABC_transp_permease"/>
</dbReference>
<dbReference type="CDD" id="cd06581">
    <property type="entry name" value="TM_PBP1_LivM_like"/>
    <property type="match status" value="1"/>
</dbReference>
<comment type="caution">
    <text evidence="7">The sequence shown here is derived from an EMBL/GenBank/DDBJ whole genome shotgun (WGS) entry which is preliminary data.</text>
</comment>
<dbReference type="GO" id="GO:0015658">
    <property type="term" value="F:branched-chain amino acid transmembrane transporter activity"/>
    <property type="evidence" value="ECO:0007669"/>
    <property type="project" value="InterPro"/>
</dbReference>
<evidence type="ECO:0000256" key="6">
    <source>
        <dbReference type="SAM" id="Phobius"/>
    </source>
</evidence>
<evidence type="ECO:0000313" key="8">
    <source>
        <dbReference type="Proteomes" id="UP000032668"/>
    </source>
</evidence>
<dbReference type="PANTHER" id="PTHR30482">
    <property type="entry name" value="HIGH-AFFINITY BRANCHED-CHAIN AMINO ACID TRANSPORT SYSTEM PERMEASE"/>
    <property type="match status" value="1"/>
</dbReference>
<dbReference type="GO" id="GO:0005886">
    <property type="term" value="C:plasma membrane"/>
    <property type="evidence" value="ECO:0007669"/>
    <property type="project" value="UniProtKB-SubCell"/>
</dbReference>
<evidence type="ECO:0000256" key="5">
    <source>
        <dbReference type="ARBA" id="ARBA00023136"/>
    </source>
</evidence>
<dbReference type="PANTHER" id="PTHR30482:SF4">
    <property type="entry name" value="SLR1201 PROTEIN"/>
    <property type="match status" value="1"/>
</dbReference>
<feature type="transmembrane region" description="Helical" evidence="6">
    <location>
        <begin position="308"/>
        <end position="332"/>
    </location>
</feature>
<dbReference type="InterPro" id="IPR017778">
    <property type="entry name" value="ABC_transptr_urea_perm_UrtC"/>
</dbReference>
<feature type="transmembrane region" description="Helical" evidence="6">
    <location>
        <begin position="136"/>
        <end position="154"/>
    </location>
</feature>
<dbReference type="Proteomes" id="UP000032668">
    <property type="component" value="Unassembled WGS sequence"/>
</dbReference>
<organism evidence="7 8">
    <name type="scientific">Acidocella aminolytica 101 = DSM 11237</name>
    <dbReference type="NCBI Taxonomy" id="1120923"/>
    <lineage>
        <taxon>Bacteria</taxon>
        <taxon>Pseudomonadati</taxon>
        <taxon>Pseudomonadota</taxon>
        <taxon>Alphaproteobacteria</taxon>
        <taxon>Acetobacterales</taxon>
        <taxon>Acidocellaceae</taxon>
        <taxon>Acidocella</taxon>
    </lineage>
</organism>
<keyword evidence="2" id="KW-1003">Cell membrane</keyword>